<keyword evidence="1 4" id="KW-0808">Transferase</keyword>
<dbReference type="GO" id="GO:0016747">
    <property type="term" value="F:acyltransferase activity, transferring groups other than amino-acyl groups"/>
    <property type="evidence" value="ECO:0007669"/>
    <property type="project" value="InterPro"/>
</dbReference>
<dbReference type="RefSeq" id="WP_232052351.1">
    <property type="nucleotide sequence ID" value="NZ_LR215973.1"/>
</dbReference>
<dbReference type="AlphaFoldDB" id="A0A4U8WAS5"/>
<dbReference type="Proteomes" id="UP000290439">
    <property type="component" value="Chromosome"/>
</dbReference>
<evidence type="ECO:0000313" key="5">
    <source>
        <dbReference type="Proteomes" id="UP000290439"/>
    </source>
</evidence>
<dbReference type="Gene3D" id="3.40.630.30">
    <property type="match status" value="1"/>
</dbReference>
<reference evidence="4 5" key="1">
    <citation type="submission" date="2019-02" db="EMBL/GenBank/DDBJ databases">
        <authorList>
            <consortium name="Pathogen Informatics"/>
        </authorList>
    </citation>
    <scope>NUCLEOTIDE SEQUENCE [LARGE SCALE GENOMIC DNA]</scope>
    <source>
        <strain evidence="4 5">3012STDY6756504</strain>
    </source>
</reference>
<dbReference type="InterPro" id="IPR000182">
    <property type="entry name" value="GNAT_dom"/>
</dbReference>
<evidence type="ECO:0000256" key="2">
    <source>
        <dbReference type="ARBA" id="ARBA00023315"/>
    </source>
</evidence>
<dbReference type="Pfam" id="PF00583">
    <property type="entry name" value="Acetyltransf_1"/>
    <property type="match status" value="1"/>
</dbReference>
<evidence type="ECO:0000256" key="1">
    <source>
        <dbReference type="ARBA" id="ARBA00022679"/>
    </source>
</evidence>
<dbReference type="InterPro" id="IPR016181">
    <property type="entry name" value="Acyl_CoA_acyltransferase"/>
</dbReference>
<organism evidence="4 5">
    <name type="scientific">Nocardia cyriacigeorgica</name>
    <dbReference type="NCBI Taxonomy" id="135487"/>
    <lineage>
        <taxon>Bacteria</taxon>
        <taxon>Bacillati</taxon>
        <taxon>Actinomycetota</taxon>
        <taxon>Actinomycetes</taxon>
        <taxon>Mycobacteriales</taxon>
        <taxon>Nocardiaceae</taxon>
        <taxon>Nocardia</taxon>
    </lineage>
</organism>
<evidence type="ECO:0000313" key="4">
    <source>
        <dbReference type="EMBL" id="VFB01895.1"/>
    </source>
</evidence>
<sequence>MIRATVPSDLPLLQDIERAAGAPFAAIGMTAIAEDDPPSIETLREFADDGRAWVWADAGVPVGYLILAIVDGNAHIEQVSVHPGHAGRRIGRRLIDHAARWALDRALPALTLTTFTDVDWNGPYYQRMGFRYLSADEETPGLRAIRAAEAAHGLDRWPRACMRAEVAGWIAH</sequence>
<dbReference type="PANTHER" id="PTHR43800:SF1">
    <property type="entry name" value="PEPTIDYL-LYSINE N-ACETYLTRANSFERASE YJAB"/>
    <property type="match status" value="1"/>
</dbReference>
<accession>A0A4U8WAS5</accession>
<dbReference type="PANTHER" id="PTHR43800">
    <property type="entry name" value="PEPTIDYL-LYSINE N-ACETYLTRANSFERASE YJAB"/>
    <property type="match status" value="1"/>
</dbReference>
<evidence type="ECO:0000259" key="3">
    <source>
        <dbReference type="PROSITE" id="PS51186"/>
    </source>
</evidence>
<gene>
    <name evidence="4" type="ORF">NCTC10797_05725</name>
</gene>
<dbReference type="CDD" id="cd04301">
    <property type="entry name" value="NAT_SF"/>
    <property type="match status" value="1"/>
</dbReference>
<dbReference type="EMBL" id="LR215973">
    <property type="protein sequence ID" value="VFB01895.1"/>
    <property type="molecule type" value="Genomic_DNA"/>
</dbReference>
<name>A0A4U8WAS5_9NOCA</name>
<dbReference type="SUPFAM" id="SSF55729">
    <property type="entry name" value="Acyl-CoA N-acyltransferases (Nat)"/>
    <property type="match status" value="1"/>
</dbReference>
<keyword evidence="2" id="KW-0012">Acyltransferase</keyword>
<feature type="domain" description="N-acetyltransferase" evidence="3">
    <location>
        <begin position="1"/>
        <end position="149"/>
    </location>
</feature>
<proteinExistence type="predicted"/>
<protein>
    <submittedName>
        <fullName evidence="4">Ribosomal-protein-alanine acetyltransferase</fullName>
    </submittedName>
</protein>
<dbReference type="PROSITE" id="PS51186">
    <property type="entry name" value="GNAT"/>
    <property type="match status" value="1"/>
</dbReference>